<reference evidence="1" key="1">
    <citation type="submission" date="2019-06" db="EMBL/GenBank/DDBJ databases">
        <title>Pseudomonas-derived Butenolides : (Bio)synthesis of Styrolides.</title>
        <authorList>
            <person name="Klapper M."/>
            <person name="Chowdhury S."/>
            <person name="Stallforth P."/>
        </authorList>
    </citation>
    <scope>NUCLEOTIDE SEQUENCE [LARGE SCALE GENOMIC DNA]</scope>
    <source>
        <strain evidence="1">EC-S101</strain>
    </source>
</reference>
<comment type="caution">
    <text evidence="1">The sequence shown here is derived from an EMBL/GenBank/DDBJ whole genome shotgun (WGS) entry which is preliminary data.</text>
</comment>
<keyword evidence="2" id="KW-1185">Reference proteome</keyword>
<dbReference type="Proteomes" id="UP000306272">
    <property type="component" value="Unassembled WGS sequence"/>
</dbReference>
<organism evidence="1 2">
    <name type="scientific">Pseudomonas jessenii</name>
    <dbReference type="NCBI Taxonomy" id="77298"/>
    <lineage>
        <taxon>Bacteria</taxon>
        <taxon>Pseudomonadati</taxon>
        <taxon>Pseudomonadota</taxon>
        <taxon>Gammaproteobacteria</taxon>
        <taxon>Pseudomonadales</taxon>
        <taxon>Pseudomonadaceae</taxon>
        <taxon>Pseudomonas</taxon>
    </lineage>
</organism>
<dbReference type="EMBL" id="VDDB01000021">
    <property type="protein sequence ID" value="TNB90985.1"/>
    <property type="molecule type" value="Genomic_DNA"/>
</dbReference>
<sequence length="64" mass="6815">MRLHSGDRACGVHHRQALSIAESDKKPSRAGSLPQGICVVNTVNCRSEPARDRGTAILKCKCGA</sequence>
<evidence type="ECO:0000313" key="1">
    <source>
        <dbReference type="EMBL" id="TNB90985.1"/>
    </source>
</evidence>
<evidence type="ECO:0000313" key="2">
    <source>
        <dbReference type="Proteomes" id="UP000306272"/>
    </source>
</evidence>
<name>A0A5C4KR48_PSEJE</name>
<protein>
    <submittedName>
        <fullName evidence="1">Uncharacterized protein</fullName>
    </submittedName>
</protein>
<proteinExistence type="predicted"/>
<gene>
    <name evidence="1" type="ORF">FHG55_27110</name>
</gene>
<accession>A0A5C4KR48</accession>
<dbReference type="AlphaFoldDB" id="A0A5C4KR48"/>